<dbReference type="Pfam" id="PF16499">
    <property type="entry name" value="Melibiase_2"/>
    <property type="match status" value="1"/>
</dbReference>
<protein>
    <recommendedName>
        <fullName evidence="3 7">Alpha-galactosidase</fullName>
        <ecNumber evidence="3 7">3.2.1.22</ecNumber>
    </recommendedName>
    <alternativeName>
        <fullName evidence="7">Melibiase</fullName>
    </alternativeName>
</protein>
<dbReference type="GO" id="GO:0004557">
    <property type="term" value="F:alpha-galactosidase activity"/>
    <property type="evidence" value="ECO:0007669"/>
    <property type="project" value="UniProtKB-EC"/>
</dbReference>
<dbReference type="FunFam" id="3.20.20.70:FF:000197">
    <property type="entry name" value="Alpha-galactosidase"/>
    <property type="match status" value="1"/>
</dbReference>
<dbReference type="PANTHER" id="PTHR11452:SF75">
    <property type="entry name" value="ALPHA-GALACTOSIDASE MEL1"/>
    <property type="match status" value="1"/>
</dbReference>
<comment type="similarity">
    <text evidence="2 7">Belongs to the glycosyl hydrolase 27 family.</text>
</comment>
<evidence type="ECO:0000256" key="4">
    <source>
        <dbReference type="ARBA" id="ARBA00022729"/>
    </source>
</evidence>
<evidence type="ECO:0000256" key="6">
    <source>
        <dbReference type="ARBA" id="ARBA00023295"/>
    </source>
</evidence>
<dbReference type="InterPro" id="IPR002241">
    <property type="entry name" value="Glyco_hydro_27"/>
</dbReference>
<feature type="domain" description="Alpha galactosidase C-terminal" evidence="8">
    <location>
        <begin position="255"/>
        <end position="327"/>
    </location>
</feature>
<keyword evidence="10" id="KW-1185">Reference proteome</keyword>
<evidence type="ECO:0000313" key="10">
    <source>
        <dbReference type="Proteomes" id="UP000439903"/>
    </source>
</evidence>
<dbReference type="InterPro" id="IPR013780">
    <property type="entry name" value="Glyco_hydro_b"/>
</dbReference>
<dbReference type="CDD" id="cd14792">
    <property type="entry name" value="GH27"/>
    <property type="match status" value="1"/>
</dbReference>
<organism evidence="9 10">
    <name type="scientific">Gigaspora margarita</name>
    <dbReference type="NCBI Taxonomy" id="4874"/>
    <lineage>
        <taxon>Eukaryota</taxon>
        <taxon>Fungi</taxon>
        <taxon>Fungi incertae sedis</taxon>
        <taxon>Mucoromycota</taxon>
        <taxon>Glomeromycotina</taxon>
        <taxon>Glomeromycetes</taxon>
        <taxon>Diversisporales</taxon>
        <taxon>Gigasporaceae</taxon>
        <taxon>Gigaspora</taxon>
    </lineage>
</organism>
<dbReference type="Gene3D" id="2.60.40.1180">
    <property type="entry name" value="Golgi alpha-mannosidase II"/>
    <property type="match status" value="1"/>
</dbReference>
<dbReference type="GO" id="GO:0005975">
    <property type="term" value="P:carbohydrate metabolic process"/>
    <property type="evidence" value="ECO:0007669"/>
    <property type="project" value="InterPro"/>
</dbReference>
<dbReference type="SUPFAM" id="SSF51011">
    <property type="entry name" value="Glycosyl hydrolase domain"/>
    <property type="match status" value="1"/>
</dbReference>
<evidence type="ECO:0000256" key="2">
    <source>
        <dbReference type="ARBA" id="ARBA00009743"/>
    </source>
</evidence>
<keyword evidence="5 7" id="KW-0378">Hydrolase</keyword>
<dbReference type="AlphaFoldDB" id="A0A8H3X0G4"/>
<dbReference type="Proteomes" id="UP000439903">
    <property type="component" value="Unassembled WGS sequence"/>
</dbReference>
<evidence type="ECO:0000256" key="3">
    <source>
        <dbReference type="ARBA" id="ARBA00012755"/>
    </source>
</evidence>
<dbReference type="InterPro" id="IPR041233">
    <property type="entry name" value="Melibiase_C"/>
</dbReference>
<keyword evidence="6 7" id="KW-0326">Glycosidase</keyword>
<evidence type="ECO:0000256" key="1">
    <source>
        <dbReference type="ARBA" id="ARBA00001255"/>
    </source>
</evidence>
<accession>A0A8H3X0G4</accession>
<dbReference type="Pfam" id="PF17801">
    <property type="entry name" value="Melibiase_C"/>
    <property type="match status" value="1"/>
</dbReference>
<dbReference type="PRINTS" id="PR00740">
    <property type="entry name" value="GLHYDRLASE27"/>
</dbReference>
<dbReference type="EMBL" id="WTPW01002434">
    <property type="protein sequence ID" value="KAF0382182.1"/>
    <property type="molecule type" value="Genomic_DNA"/>
</dbReference>
<dbReference type="Gene3D" id="3.20.20.70">
    <property type="entry name" value="Aldolase class I"/>
    <property type="match status" value="1"/>
</dbReference>
<evidence type="ECO:0000259" key="8">
    <source>
        <dbReference type="Pfam" id="PF17801"/>
    </source>
</evidence>
<dbReference type="SUPFAM" id="SSF51445">
    <property type="entry name" value="(Trans)glycosidases"/>
    <property type="match status" value="1"/>
</dbReference>
<dbReference type="PANTHER" id="PTHR11452">
    <property type="entry name" value="ALPHA-GALACTOSIDASE/ALPHA-N-ACETYLGALACTOSAMINIDASE"/>
    <property type="match status" value="1"/>
</dbReference>
<name>A0A8H3X0G4_GIGMA</name>
<evidence type="ECO:0000256" key="5">
    <source>
        <dbReference type="ARBA" id="ARBA00022801"/>
    </source>
</evidence>
<reference evidence="9 10" key="1">
    <citation type="journal article" date="2019" name="Environ. Microbiol.">
        <title>At the nexus of three kingdoms: the genome of the mycorrhizal fungus Gigaspora margarita provides insights into plant, endobacterial and fungal interactions.</title>
        <authorList>
            <person name="Venice F."/>
            <person name="Ghignone S."/>
            <person name="Salvioli di Fossalunga A."/>
            <person name="Amselem J."/>
            <person name="Novero M."/>
            <person name="Xianan X."/>
            <person name="Sedzielewska Toro K."/>
            <person name="Morin E."/>
            <person name="Lipzen A."/>
            <person name="Grigoriev I.V."/>
            <person name="Henrissat B."/>
            <person name="Martin F.M."/>
            <person name="Bonfante P."/>
        </authorList>
    </citation>
    <scope>NUCLEOTIDE SEQUENCE [LARGE SCALE GENOMIC DNA]</scope>
    <source>
        <strain evidence="9 10">BEG34</strain>
    </source>
</reference>
<dbReference type="EC" id="3.2.1.22" evidence="3 7"/>
<comment type="catalytic activity">
    <reaction evidence="1 7">
        <text>Hydrolysis of terminal, non-reducing alpha-D-galactose residues in alpha-D-galactosides, including galactose oligosaccharides, galactomannans and galactolipids.</text>
        <dbReference type="EC" id="3.2.1.22"/>
    </reaction>
</comment>
<dbReference type="InterPro" id="IPR013785">
    <property type="entry name" value="Aldolase_TIM"/>
</dbReference>
<comment type="caution">
    <text evidence="9">The sequence shown here is derived from an EMBL/GenBank/DDBJ whole genome shotgun (WGS) entry which is preliminary data.</text>
</comment>
<proteinExistence type="inferred from homology"/>
<dbReference type="InterPro" id="IPR017853">
    <property type="entry name" value="GH"/>
</dbReference>
<evidence type="ECO:0000313" key="9">
    <source>
        <dbReference type="EMBL" id="KAF0382182.1"/>
    </source>
</evidence>
<gene>
    <name evidence="9" type="ORF">F8M41_011966</name>
</gene>
<evidence type="ECO:0000256" key="7">
    <source>
        <dbReference type="RuleBase" id="RU361168"/>
    </source>
</evidence>
<keyword evidence="4" id="KW-0732">Signal</keyword>
<keyword evidence="7" id="KW-1015">Disulfide bond</keyword>
<sequence>MGWNSYNHFGCTVNETIVKGIADAMVEYGFLNAGYTYLNLDCGWSNENRSQPNNSLIPNPIAFPNGMIDIVDYVHNKGLLFGIYGDAGTLDCAILPGSLGFEELDAQTFAAWRVDYLKYDNCYNSNISPIIRYSKMRDALIATNRSIYYSICNWGQSDPYIWGHEIGNSWRTTGDINPSWDAILSILDQQRNISNFSGPGGWNDPDMLEIGNGDLTVDEQKSHFSLWAALKAPLILGFNQDPLGRSVEIVEFIEDTYEIWTGILSDGYVAVLFNREFIASFITLNFENHCGIHGIIAVTDLWDDDPFKGNLTDSYIAQPHGVIVLKLQVVEINS</sequence>
<dbReference type="OrthoDB" id="5795902at2759"/>